<accession>A0A5D9D7P4</accession>
<keyword evidence="6" id="KW-0175">Coiled coil</keyword>
<evidence type="ECO:0000256" key="3">
    <source>
        <dbReference type="ARBA" id="ARBA00022737"/>
    </source>
</evidence>
<name>A0A5D9D7P4_HALER</name>
<dbReference type="InterPro" id="IPR001451">
    <property type="entry name" value="Hexapep"/>
</dbReference>
<dbReference type="RefSeq" id="WP_149322091.1">
    <property type="nucleotide sequence ID" value="NZ_JARWAH010000002.1"/>
</dbReference>
<keyword evidence="2 5" id="KW-0808">Transferase</keyword>
<dbReference type="CDD" id="cd03357">
    <property type="entry name" value="LbH_MAT_GAT"/>
    <property type="match status" value="1"/>
</dbReference>
<protein>
    <recommendedName>
        <fullName evidence="5">Acetyltransferase</fullName>
        <ecNumber evidence="5">2.3.1.-</ecNumber>
    </recommendedName>
</protein>
<evidence type="ECO:0000313" key="9">
    <source>
        <dbReference type="Proteomes" id="UP000324260"/>
    </source>
</evidence>
<sequence>MTEREKMLASELYDPRDAELQALRRRARLLTRALNDSRDDEEDERARLLRELIPNAGPHLWVEAPFYCDYGCHIWLGENVFFNFNCVVLDVAPVTIGDNVLLGPGVQLYTATHPLDAKTRRSGQEAGRPIAIGDDCWLGGGAIINPGVSVGPRSVIGAGSVVTSDIPADVFAAGNPCRVIRKIENRAMEE</sequence>
<dbReference type="GO" id="GO:0008870">
    <property type="term" value="F:galactoside O-acetyltransferase activity"/>
    <property type="evidence" value="ECO:0007669"/>
    <property type="project" value="TreeGrafter"/>
</dbReference>
<evidence type="ECO:0000256" key="4">
    <source>
        <dbReference type="ARBA" id="ARBA00023315"/>
    </source>
</evidence>
<evidence type="ECO:0000313" key="8">
    <source>
        <dbReference type="EMBL" id="TZG39413.1"/>
    </source>
</evidence>
<keyword evidence="3" id="KW-0677">Repeat</keyword>
<evidence type="ECO:0000259" key="7">
    <source>
        <dbReference type="SMART" id="SM01266"/>
    </source>
</evidence>
<comment type="caution">
    <text evidence="8">The sequence shown here is derived from an EMBL/GenBank/DDBJ whole genome shotgun (WGS) entry which is preliminary data.</text>
</comment>
<reference evidence="8 9" key="1">
    <citation type="submission" date="2019-08" db="EMBL/GenBank/DDBJ databases">
        <title>Draft Genome Sequence of Halomonas eurihalina Isolated from Preserved Hide-surface.</title>
        <authorList>
            <person name="Hussain S.A."/>
            <person name="Xu A."/>
            <person name="Sarker M."/>
            <person name="Sommers C."/>
        </authorList>
    </citation>
    <scope>NUCLEOTIDE SEQUENCE [LARGE SCALE GENOMIC DNA]</scope>
    <source>
        <strain evidence="8 9">MS1</strain>
    </source>
</reference>
<evidence type="ECO:0000256" key="6">
    <source>
        <dbReference type="SAM" id="Coils"/>
    </source>
</evidence>
<dbReference type="Proteomes" id="UP000324260">
    <property type="component" value="Unassembled WGS sequence"/>
</dbReference>
<evidence type="ECO:0000256" key="5">
    <source>
        <dbReference type="RuleBase" id="RU367021"/>
    </source>
</evidence>
<feature type="domain" description="Maltose/galactoside acetyltransferase" evidence="7">
    <location>
        <begin position="4"/>
        <end position="58"/>
    </location>
</feature>
<dbReference type="EC" id="2.3.1.-" evidence="5"/>
<dbReference type="SMART" id="SM01266">
    <property type="entry name" value="Mac"/>
    <property type="match status" value="1"/>
</dbReference>
<dbReference type="FunFam" id="2.160.10.10:FF:000008">
    <property type="entry name" value="Maltose O-acetyltransferase"/>
    <property type="match status" value="1"/>
</dbReference>
<keyword evidence="9" id="KW-1185">Reference proteome</keyword>
<dbReference type="AlphaFoldDB" id="A0A5D9D7P4"/>
<dbReference type="PROSITE" id="PS00101">
    <property type="entry name" value="HEXAPEP_TRANSFERASES"/>
    <property type="match status" value="1"/>
</dbReference>
<dbReference type="Pfam" id="PF14602">
    <property type="entry name" value="Hexapep_2"/>
    <property type="match status" value="2"/>
</dbReference>
<dbReference type="InterPro" id="IPR011004">
    <property type="entry name" value="Trimer_LpxA-like_sf"/>
</dbReference>
<proteinExistence type="inferred from homology"/>
<gene>
    <name evidence="8" type="ORF">FZZ93_09490</name>
</gene>
<evidence type="ECO:0000256" key="1">
    <source>
        <dbReference type="ARBA" id="ARBA00007274"/>
    </source>
</evidence>
<dbReference type="InterPro" id="IPR024688">
    <property type="entry name" value="Mac_dom"/>
</dbReference>
<keyword evidence="4 5" id="KW-0012">Acyltransferase</keyword>
<dbReference type="OrthoDB" id="9815592at2"/>
<dbReference type="InterPro" id="IPR039369">
    <property type="entry name" value="LacA-like"/>
</dbReference>
<dbReference type="PANTHER" id="PTHR43017:SF1">
    <property type="entry name" value="ACETYLTRANSFERASE YJL218W-RELATED"/>
    <property type="match status" value="1"/>
</dbReference>
<dbReference type="InterPro" id="IPR018357">
    <property type="entry name" value="Hexapep_transf_CS"/>
</dbReference>
<dbReference type="PANTHER" id="PTHR43017">
    <property type="entry name" value="GALACTOSIDE O-ACETYLTRANSFERASE"/>
    <property type="match status" value="1"/>
</dbReference>
<dbReference type="Gene3D" id="2.160.10.10">
    <property type="entry name" value="Hexapeptide repeat proteins"/>
    <property type="match status" value="1"/>
</dbReference>
<dbReference type="SUPFAM" id="SSF51161">
    <property type="entry name" value="Trimeric LpxA-like enzymes"/>
    <property type="match status" value="1"/>
</dbReference>
<feature type="coiled-coil region" evidence="6">
    <location>
        <begin position="20"/>
        <end position="51"/>
    </location>
</feature>
<dbReference type="Pfam" id="PF12464">
    <property type="entry name" value="Mac"/>
    <property type="match status" value="1"/>
</dbReference>
<dbReference type="EMBL" id="VTPU01000008">
    <property type="protein sequence ID" value="TZG39413.1"/>
    <property type="molecule type" value="Genomic_DNA"/>
</dbReference>
<organism evidence="8 9">
    <name type="scientific">Halomonas eurihalina</name>
    <dbReference type="NCBI Taxonomy" id="42566"/>
    <lineage>
        <taxon>Bacteria</taxon>
        <taxon>Pseudomonadati</taxon>
        <taxon>Pseudomonadota</taxon>
        <taxon>Gammaproteobacteria</taxon>
        <taxon>Oceanospirillales</taxon>
        <taxon>Halomonadaceae</taxon>
        <taxon>Halomonas</taxon>
    </lineage>
</organism>
<evidence type="ECO:0000256" key="2">
    <source>
        <dbReference type="ARBA" id="ARBA00022679"/>
    </source>
</evidence>
<comment type="similarity">
    <text evidence="1 5">Belongs to the transferase hexapeptide repeat family.</text>
</comment>